<gene>
    <name evidence="2" type="ORF">J2S43_001199</name>
</gene>
<comment type="caution">
    <text evidence="2">The sequence shown here is derived from an EMBL/GenBank/DDBJ whole genome shotgun (WGS) entry which is preliminary data.</text>
</comment>
<evidence type="ECO:0000313" key="3">
    <source>
        <dbReference type="Proteomes" id="UP001240984"/>
    </source>
</evidence>
<name>A0ABT9MMP8_9ACTN</name>
<evidence type="ECO:0000256" key="1">
    <source>
        <dbReference type="SAM" id="MobiDB-lite"/>
    </source>
</evidence>
<sequence>MSEIRADTDRLRQDSFGPYREFTKSNHDTFVATCEANAEVLPGKRRSDVDDVVAQLPGTDRAATILEVIFRLPDADREELLAAADTFERIEEENRQVAGSTDPSGAGRH</sequence>
<feature type="region of interest" description="Disordered" evidence="1">
    <location>
        <begin position="1"/>
        <end position="22"/>
    </location>
</feature>
<accession>A0ABT9MMP8</accession>
<proteinExistence type="predicted"/>
<dbReference type="Proteomes" id="UP001240984">
    <property type="component" value="Unassembled WGS sequence"/>
</dbReference>
<feature type="compositionally biased region" description="Basic and acidic residues" evidence="1">
    <location>
        <begin position="1"/>
        <end position="13"/>
    </location>
</feature>
<reference evidence="2 3" key="1">
    <citation type="submission" date="2023-07" db="EMBL/GenBank/DDBJ databases">
        <title>Sequencing the genomes of 1000 actinobacteria strains.</title>
        <authorList>
            <person name="Klenk H.-P."/>
        </authorList>
    </citation>
    <scope>NUCLEOTIDE SEQUENCE [LARGE SCALE GENOMIC DNA]</scope>
    <source>
        <strain evidence="2 3">DSM 44710</strain>
    </source>
</reference>
<keyword evidence="3" id="KW-1185">Reference proteome</keyword>
<dbReference type="EMBL" id="JAUSRA010000001">
    <property type="protein sequence ID" value="MDP9792687.1"/>
    <property type="molecule type" value="Genomic_DNA"/>
</dbReference>
<evidence type="ECO:0000313" key="2">
    <source>
        <dbReference type="EMBL" id="MDP9792687.1"/>
    </source>
</evidence>
<organism evidence="2 3">
    <name type="scientific">Catenuloplanes nepalensis</name>
    <dbReference type="NCBI Taxonomy" id="587533"/>
    <lineage>
        <taxon>Bacteria</taxon>
        <taxon>Bacillati</taxon>
        <taxon>Actinomycetota</taxon>
        <taxon>Actinomycetes</taxon>
        <taxon>Micromonosporales</taxon>
        <taxon>Micromonosporaceae</taxon>
        <taxon>Catenuloplanes</taxon>
    </lineage>
</organism>
<protein>
    <submittedName>
        <fullName evidence="2">Uncharacterized protein</fullName>
    </submittedName>
</protein>
<dbReference type="RefSeq" id="WP_306827557.1">
    <property type="nucleotide sequence ID" value="NZ_JAUSRA010000001.1"/>
</dbReference>